<dbReference type="GO" id="GO:0005829">
    <property type="term" value="C:cytosol"/>
    <property type="evidence" value="ECO:0007669"/>
    <property type="project" value="TreeGrafter"/>
</dbReference>
<dbReference type="EMBL" id="JAQIFT010000069">
    <property type="protein sequence ID" value="MDA3734098.1"/>
    <property type="molecule type" value="Genomic_DNA"/>
</dbReference>
<evidence type="ECO:0000256" key="5">
    <source>
        <dbReference type="PROSITE-ProRule" id="PRU00560"/>
    </source>
</evidence>
<dbReference type="GO" id="GO:0016787">
    <property type="term" value="F:hydrolase activity"/>
    <property type="evidence" value="ECO:0007669"/>
    <property type="project" value="UniProtKB-UniRule"/>
</dbReference>
<dbReference type="GO" id="GO:0000725">
    <property type="term" value="P:recombinational repair"/>
    <property type="evidence" value="ECO:0007669"/>
    <property type="project" value="TreeGrafter"/>
</dbReference>
<evidence type="ECO:0000313" key="8">
    <source>
        <dbReference type="Proteomes" id="UP001169242"/>
    </source>
</evidence>
<gene>
    <name evidence="7" type="ORF">PBV87_21720</name>
</gene>
<keyword evidence="3 5" id="KW-0347">Helicase</keyword>
<sequence length="835" mass="97933">MDKQKLLMDVRFERSLPETNKAAILNKIGQFVWEWHTTKDKNLVGNKYSVKKVKAPTKLAEVWKFKVSAGNRVLFMKGKDVVGLPEDEQDALVLLEFCTHDKQILSARAKSTVTLDEEEVMESEETLRSKLEAKLEENVEQVVKRQVKRLDYQLEKSITRPFKYMNVEELIDVDNLQGIFYLNEEQRHCVNQPFAPFLLFGSAGSGKTTIGIYKLIQLLKGDSDLKVGYFTYSSQLLDTAKRIYNNVKRNELDAIEQELQEDAIAFYPIKVFLRQYIGERELVDFEKFTQDFYRNAYANYMQNPRYKNVCRGKEAYDVWKEIRGLLKGFGGITWDLEVLKTSDGLIKEASYLKLDEKYSPYSIEEKKFLYKLAGDYTKWLKANNLCDENDLAREVIKNGKQFASFDWLVIDEVQDLTELEFYMLLNLVRYTQNFLMSGDYHQTITPTYFDTRRVVNFLERHNLRYKEDENQVCLRRNYRNPQEIVKMGNHIGLVRQQLLGYDKRNDGEQEEAMIEEKGNVYTLIGDEEEQIKLLQEAIKKAYTYIVVPNEVQKQYLQRRLNNYTHIFTISEIKGLENRYIICVNLLSIYKEKWEVIGEHLKDRKSLGESQLYRYLFNMLYVALTRSQENICFLDQGMSQGQYQTVLGVIPQNATRFDANIFNLLEESTLMEFFEAALKLEQAGKYDRAIIAYEHLKVPGVAHRIKICKAKQHEEAGCYEEAGAIFRGEEYFEEATRCYKLAGNKQAYYHCLLEQGNEYFVSQVLKQPSFSYHRDLKPYLHGALKEKVERLCLGYCEQELMEQREQQVDQTLAIWEISEALEVLTQGLVSEKERRC</sequence>
<evidence type="ECO:0000256" key="2">
    <source>
        <dbReference type="ARBA" id="ARBA00022801"/>
    </source>
</evidence>
<dbReference type="AlphaFoldDB" id="A0AA42DSE7"/>
<dbReference type="GO" id="GO:0005524">
    <property type="term" value="F:ATP binding"/>
    <property type="evidence" value="ECO:0007669"/>
    <property type="project" value="UniProtKB-UniRule"/>
</dbReference>
<proteinExistence type="predicted"/>
<dbReference type="PANTHER" id="PTHR11070">
    <property type="entry name" value="UVRD / RECB / PCRA DNA HELICASE FAMILY MEMBER"/>
    <property type="match status" value="1"/>
</dbReference>
<keyword evidence="4 5" id="KW-0067">ATP-binding</keyword>
<dbReference type="GO" id="GO:0003677">
    <property type="term" value="F:DNA binding"/>
    <property type="evidence" value="ECO:0007669"/>
    <property type="project" value="InterPro"/>
</dbReference>
<feature type="domain" description="UvrD-like helicase ATP-binding" evidence="6">
    <location>
        <begin position="180"/>
        <end position="481"/>
    </location>
</feature>
<keyword evidence="8" id="KW-1185">Reference proteome</keyword>
<reference evidence="7" key="1">
    <citation type="journal article" date="2023" name="Int. J. Syst. Evol. Microbiol.">
        <title>&lt;i&gt;Holtiella tumoricola&lt;/i&gt; gen. nov. sp. nov., isolated from a human clinical sample.</title>
        <authorList>
            <person name="Allen-Vercoe E."/>
            <person name="Daigneault M.C."/>
            <person name="Vancuren S.J."/>
            <person name="Cochrane K."/>
            <person name="O'Neal L.L."/>
            <person name="Sankaranarayanan K."/>
            <person name="Lawson P.A."/>
        </authorList>
    </citation>
    <scope>NUCLEOTIDE SEQUENCE</scope>
    <source>
        <strain evidence="7">CC70A</strain>
    </source>
</reference>
<evidence type="ECO:0000256" key="3">
    <source>
        <dbReference type="ARBA" id="ARBA00022806"/>
    </source>
</evidence>
<dbReference type="Proteomes" id="UP001169242">
    <property type="component" value="Unassembled WGS sequence"/>
</dbReference>
<dbReference type="InterPro" id="IPR027417">
    <property type="entry name" value="P-loop_NTPase"/>
</dbReference>
<keyword evidence="1 5" id="KW-0547">Nucleotide-binding</keyword>
<evidence type="ECO:0000313" key="7">
    <source>
        <dbReference type="EMBL" id="MDA3734098.1"/>
    </source>
</evidence>
<feature type="binding site" evidence="5">
    <location>
        <begin position="201"/>
        <end position="208"/>
    </location>
    <ligand>
        <name>ATP</name>
        <dbReference type="ChEBI" id="CHEBI:30616"/>
    </ligand>
</feature>
<protein>
    <submittedName>
        <fullName evidence="7">UvrD-helicase domain-containing protein</fullName>
    </submittedName>
</protein>
<comment type="caution">
    <text evidence="7">The sequence shown here is derived from an EMBL/GenBank/DDBJ whole genome shotgun (WGS) entry which is preliminary data.</text>
</comment>
<dbReference type="PROSITE" id="PS51198">
    <property type="entry name" value="UVRD_HELICASE_ATP_BIND"/>
    <property type="match status" value="1"/>
</dbReference>
<dbReference type="GO" id="GO:0043138">
    <property type="term" value="F:3'-5' DNA helicase activity"/>
    <property type="evidence" value="ECO:0007669"/>
    <property type="project" value="TreeGrafter"/>
</dbReference>
<dbReference type="SUPFAM" id="SSF52540">
    <property type="entry name" value="P-loop containing nucleoside triphosphate hydrolases"/>
    <property type="match status" value="1"/>
</dbReference>
<dbReference type="Gene3D" id="3.40.50.300">
    <property type="entry name" value="P-loop containing nucleotide triphosphate hydrolases"/>
    <property type="match status" value="2"/>
</dbReference>
<dbReference type="InterPro" id="IPR000212">
    <property type="entry name" value="DNA_helicase_UvrD/REP"/>
</dbReference>
<accession>A0AA42DSE7</accession>
<evidence type="ECO:0000256" key="4">
    <source>
        <dbReference type="ARBA" id="ARBA00022840"/>
    </source>
</evidence>
<organism evidence="7 8">
    <name type="scientific">Holtiella tumoricola</name>
    <dbReference type="NCBI Taxonomy" id="3018743"/>
    <lineage>
        <taxon>Bacteria</taxon>
        <taxon>Bacillati</taxon>
        <taxon>Bacillota</taxon>
        <taxon>Clostridia</taxon>
        <taxon>Lachnospirales</taxon>
        <taxon>Cellulosilyticaceae</taxon>
        <taxon>Holtiella</taxon>
    </lineage>
</organism>
<name>A0AA42DSE7_9FIRM</name>
<keyword evidence="2 5" id="KW-0378">Hydrolase</keyword>
<dbReference type="InterPro" id="IPR014016">
    <property type="entry name" value="UvrD-like_ATP-bd"/>
</dbReference>
<dbReference type="Pfam" id="PF00580">
    <property type="entry name" value="UvrD-helicase"/>
    <property type="match status" value="1"/>
</dbReference>
<evidence type="ECO:0000259" key="6">
    <source>
        <dbReference type="PROSITE" id="PS51198"/>
    </source>
</evidence>
<evidence type="ECO:0000256" key="1">
    <source>
        <dbReference type="ARBA" id="ARBA00022741"/>
    </source>
</evidence>
<dbReference type="PANTHER" id="PTHR11070:SF2">
    <property type="entry name" value="ATP-DEPENDENT DNA HELICASE SRS2"/>
    <property type="match status" value="1"/>
</dbReference>
<dbReference type="RefSeq" id="WP_271013736.1">
    <property type="nucleotide sequence ID" value="NZ_JAQIFT010000069.1"/>
</dbReference>